<dbReference type="Proteomes" id="UP001152797">
    <property type="component" value="Unassembled WGS sequence"/>
</dbReference>
<protein>
    <submittedName>
        <fullName evidence="1">Uncharacterized protein</fullName>
    </submittedName>
</protein>
<accession>A0A9P1FVT2</accession>
<dbReference type="EMBL" id="CAMXCT030001428">
    <property type="protein sequence ID" value="CAL4777303.1"/>
    <property type="molecule type" value="Genomic_DNA"/>
</dbReference>
<comment type="caution">
    <text evidence="1">The sequence shown here is derived from an EMBL/GenBank/DDBJ whole genome shotgun (WGS) entry which is preliminary data.</text>
</comment>
<sequence>MAAATSSWGFGGYKSTTGSRAHSKALCKATQHEQELQAFLLSVERDEEGFEAMMDRIRRTWQAKLEATRPSAATEPAGPVQPKSDFCLPMQQIQSAKMCPLFQSKCGAPEPQRCMVSL</sequence>
<evidence type="ECO:0000313" key="1">
    <source>
        <dbReference type="EMBL" id="CAI3989991.1"/>
    </source>
</evidence>
<name>A0A9P1FVT2_9DINO</name>
<evidence type="ECO:0000313" key="2">
    <source>
        <dbReference type="EMBL" id="CAL1143366.1"/>
    </source>
</evidence>
<reference evidence="2" key="2">
    <citation type="submission" date="2024-04" db="EMBL/GenBank/DDBJ databases">
        <authorList>
            <person name="Chen Y."/>
            <person name="Shah S."/>
            <person name="Dougan E. K."/>
            <person name="Thang M."/>
            <person name="Chan C."/>
        </authorList>
    </citation>
    <scope>NUCLEOTIDE SEQUENCE [LARGE SCALE GENOMIC DNA]</scope>
</reference>
<gene>
    <name evidence="1" type="ORF">C1SCF055_LOCUS17014</name>
</gene>
<proteinExistence type="predicted"/>
<evidence type="ECO:0000313" key="3">
    <source>
        <dbReference type="Proteomes" id="UP001152797"/>
    </source>
</evidence>
<dbReference type="AlphaFoldDB" id="A0A9P1FVT2"/>
<keyword evidence="3" id="KW-1185">Reference proteome</keyword>
<dbReference type="EMBL" id="CAMXCT010001428">
    <property type="protein sequence ID" value="CAI3989991.1"/>
    <property type="molecule type" value="Genomic_DNA"/>
</dbReference>
<organism evidence="1">
    <name type="scientific">Cladocopium goreaui</name>
    <dbReference type="NCBI Taxonomy" id="2562237"/>
    <lineage>
        <taxon>Eukaryota</taxon>
        <taxon>Sar</taxon>
        <taxon>Alveolata</taxon>
        <taxon>Dinophyceae</taxon>
        <taxon>Suessiales</taxon>
        <taxon>Symbiodiniaceae</taxon>
        <taxon>Cladocopium</taxon>
    </lineage>
</organism>
<dbReference type="EMBL" id="CAMXCT020001428">
    <property type="protein sequence ID" value="CAL1143366.1"/>
    <property type="molecule type" value="Genomic_DNA"/>
</dbReference>
<reference evidence="1" key="1">
    <citation type="submission" date="2022-10" db="EMBL/GenBank/DDBJ databases">
        <authorList>
            <person name="Chen Y."/>
            <person name="Dougan E. K."/>
            <person name="Chan C."/>
            <person name="Rhodes N."/>
            <person name="Thang M."/>
        </authorList>
    </citation>
    <scope>NUCLEOTIDE SEQUENCE</scope>
</reference>